<reference evidence="2 3" key="1">
    <citation type="submission" date="2016-07" db="EMBL/GenBank/DDBJ databases">
        <title>Complete genome sequence of Bradyrhizobium icense LMTR 13T, a potential inoculant strain isolated from lima bean (Phaseolus lunatus) in Peru.</title>
        <authorList>
            <person name="Ormeno-Orrillo E."/>
            <person name="Duran D."/>
            <person name="Rogel M.A."/>
            <person name="Rey L."/>
            <person name="Imperial J."/>
            <person name="Ruiz-Argueso T."/>
            <person name="Martinez-Romero E."/>
        </authorList>
    </citation>
    <scope>NUCLEOTIDE SEQUENCE [LARGE SCALE GENOMIC DNA]</scope>
    <source>
        <strain evidence="2 3">LMTR 13</strain>
    </source>
</reference>
<feature type="transmembrane region" description="Helical" evidence="1">
    <location>
        <begin position="208"/>
        <end position="226"/>
    </location>
</feature>
<feature type="transmembrane region" description="Helical" evidence="1">
    <location>
        <begin position="17"/>
        <end position="35"/>
    </location>
</feature>
<name>A0A1B1UJM5_9BRAD</name>
<dbReference type="EMBL" id="CP016428">
    <property type="protein sequence ID" value="ANW02956.1"/>
    <property type="molecule type" value="Genomic_DNA"/>
</dbReference>
<protein>
    <submittedName>
        <fullName evidence="2">Uncharacterized protein</fullName>
    </submittedName>
</protein>
<keyword evidence="1" id="KW-1133">Transmembrane helix</keyword>
<keyword evidence="3" id="KW-1185">Reference proteome</keyword>
<dbReference type="OrthoDB" id="2083198at2"/>
<dbReference type="Proteomes" id="UP000092839">
    <property type="component" value="Chromosome"/>
</dbReference>
<keyword evidence="1" id="KW-0812">Transmembrane</keyword>
<keyword evidence="1" id="KW-0472">Membrane</keyword>
<feature type="transmembrane region" description="Helical" evidence="1">
    <location>
        <begin position="41"/>
        <end position="60"/>
    </location>
</feature>
<sequence length="263" mass="29153">MVALTDLFDSYARQARLFPGLLTVFPPLLTVLAWFPQLLLSNVGTTLLTIAVSCGLLYALGSWARTRGKNIEGSLLKQWGGWPTTLKLRHAGPLNPLTLARYHDFLRQNVPHWLPPMPDEEKANPAKADGAYDSAVIWLKEKTRKRFSLVDKENAQYGFRRNLFGMRPIGIVVCALAAAASILAIYVQTTQFTMSAVWAASSAQKPEVWAATAIDFVALIAWLAVVNDRWVRQAGDQYADALLAACDQLTVKSRAAPRKRKKC</sequence>
<accession>A0A1B1UJM5</accession>
<organism evidence="2 3">
    <name type="scientific">Bradyrhizobium icense</name>
    <dbReference type="NCBI Taxonomy" id="1274631"/>
    <lineage>
        <taxon>Bacteria</taxon>
        <taxon>Pseudomonadati</taxon>
        <taxon>Pseudomonadota</taxon>
        <taxon>Alphaproteobacteria</taxon>
        <taxon>Hyphomicrobiales</taxon>
        <taxon>Nitrobacteraceae</taxon>
        <taxon>Bradyrhizobium</taxon>
    </lineage>
</organism>
<dbReference type="KEGG" id="bic:LMTR13_25145"/>
<evidence type="ECO:0000313" key="3">
    <source>
        <dbReference type="Proteomes" id="UP000092839"/>
    </source>
</evidence>
<feature type="transmembrane region" description="Helical" evidence="1">
    <location>
        <begin position="169"/>
        <end position="188"/>
    </location>
</feature>
<dbReference type="AlphaFoldDB" id="A0A1B1UJM5"/>
<proteinExistence type="predicted"/>
<gene>
    <name evidence="2" type="ORF">LMTR13_25145</name>
</gene>
<dbReference type="RefSeq" id="WP_065730150.1">
    <property type="nucleotide sequence ID" value="NZ_CP016428.1"/>
</dbReference>
<evidence type="ECO:0000256" key="1">
    <source>
        <dbReference type="SAM" id="Phobius"/>
    </source>
</evidence>
<evidence type="ECO:0000313" key="2">
    <source>
        <dbReference type="EMBL" id="ANW02956.1"/>
    </source>
</evidence>